<dbReference type="RefSeq" id="WP_071183457.1">
    <property type="nucleotide sequence ID" value="NZ_CP017774.1"/>
</dbReference>
<dbReference type="KEGG" id="fcm:BIW12_01310"/>
<evidence type="ECO:0000313" key="2">
    <source>
        <dbReference type="Proteomes" id="UP000178198"/>
    </source>
</evidence>
<evidence type="ECO:0000313" key="1">
    <source>
        <dbReference type="EMBL" id="AOZ98185.1"/>
    </source>
</evidence>
<accession>A0A1D9P7V2</accession>
<sequence length="331" mass="38151">MKKVFLLLFLFSINQIQSQISGCTDPLSKNYNPLATINNGSCLYPKTKIKPEFTLKLSDTLIETSGLITFDNLLWTQNDDTDTDIYGIDTNGKIQKKIKLEKVTNTDWEEISQDSSYIYAGDFGNNYQGNRTDLHILRIEKKSFLLNAPIIDTISFYYSDQKDFTIQKTNSTNFDCEAFIVSKDSIYLFNKQWNQKKTSIYTLPKQPGKHIAQYKQTLNTKGLITGATYLEEKKLIVLCGYSKTGKTFLYLLYDFKDSDFLSGNKRKIHLKIPFHQIEGIATFDGIHYYLTNEHLQLKPILNVPQKLHEINLSPFLNSFLQNQKPLPKTIN</sequence>
<evidence type="ECO:0008006" key="3">
    <source>
        <dbReference type="Google" id="ProtNLM"/>
    </source>
</evidence>
<keyword evidence="2" id="KW-1185">Reference proteome</keyword>
<reference evidence="1 2" key="1">
    <citation type="submission" date="2016-10" db="EMBL/GenBank/DDBJ databases">
        <title>Complete Genome Sequence of Flavobacterium sp. PK15.</title>
        <authorList>
            <person name="Ekwe A."/>
            <person name="Kim S.B."/>
        </authorList>
    </citation>
    <scope>NUCLEOTIDE SEQUENCE [LARGE SCALE GENOMIC DNA]</scope>
    <source>
        <strain evidence="1 2">PK15</strain>
    </source>
</reference>
<organism evidence="1 2">
    <name type="scientific">Flavobacterium commune</name>
    <dbReference type="NCBI Taxonomy" id="1306519"/>
    <lineage>
        <taxon>Bacteria</taxon>
        <taxon>Pseudomonadati</taxon>
        <taxon>Bacteroidota</taxon>
        <taxon>Flavobacteriia</taxon>
        <taxon>Flavobacteriales</taxon>
        <taxon>Flavobacteriaceae</taxon>
        <taxon>Flavobacterium</taxon>
    </lineage>
</organism>
<dbReference type="AlphaFoldDB" id="A0A1D9P7V2"/>
<dbReference type="Proteomes" id="UP000178198">
    <property type="component" value="Chromosome"/>
</dbReference>
<proteinExistence type="predicted"/>
<gene>
    <name evidence="1" type="ORF">BIW12_01310</name>
</gene>
<dbReference type="EMBL" id="CP017774">
    <property type="protein sequence ID" value="AOZ98185.1"/>
    <property type="molecule type" value="Genomic_DNA"/>
</dbReference>
<name>A0A1D9P7V2_9FLAO</name>
<protein>
    <recommendedName>
        <fullName evidence="3">T9SS C-terminal target domain-containing protein</fullName>
    </recommendedName>
</protein>
<dbReference type="OrthoDB" id="9798438at2"/>